<dbReference type="Pfam" id="PF00126">
    <property type="entry name" value="HTH_1"/>
    <property type="match status" value="1"/>
</dbReference>
<dbReference type="InterPro" id="IPR000847">
    <property type="entry name" value="LysR_HTH_N"/>
</dbReference>
<dbReference type="InterPro" id="IPR036390">
    <property type="entry name" value="WH_DNA-bd_sf"/>
</dbReference>
<evidence type="ECO:0000256" key="4">
    <source>
        <dbReference type="ARBA" id="ARBA00023163"/>
    </source>
</evidence>
<evidence type="ECO:0000256" key="2">
    <source>
        <dbReference type="ARBA" id="ARBA00023015"/>
    </source>
</evidence>
<dbReference type="AlphaFoldDB" id="A0A2A2ETA3"/>
<dbReference type="GO" id="GO:0043565">
    <property type="term" value="F:sequence-specific DNA binding"/>
    <property type="evidence" value="ECO:0007669"/>
    <property type="project" value="TreeGrafter"/>
</dbReference>
<dbReference type="InterPro" id="IPR058163">
    <property type="entry name" value="LysR-type_TF_proteobact-type"/>
</dbReference>
<comment type="similarity">
    <text evidence="1">Belongs to the LysR transcriptional regulatory family.</text>
</comment>
<keyword evidence="7" id="KW-1185">Reference proteome</keyword>
<evidence type="ECO:0000256" key="1">
    <source>
        <dbReference type="ARBA" id="ARBA00009437"/>
    </source>
</evidence>
<evidence type="ECO:0000313" key="6">
    <source>
        <dbReference type="EMBL" id="PAU75533.1"/>
    </source>
</evidence>
<name>A0A2A2ETA3_9GAMM</name>
<dbReference type="PANTHER" id="PTHR30537:SF3">
    <property type="entry name" value="TRANSCRIPTIONAL REGULATORY PROTEIN"/>
    <property type="match status" value="1"/>
</dbReference>
<dbReference type="InterPro" id="IPR005119">
    <property type="entry name" value="LysR_subst-bd"/>
</dbReference>
<sequence>MHKVIAEVQGVNFDWDNLRLFLAIARAGTLAGAARALGVNHSTVFRRLKALEAGLEVRLFDRLAQGYVPTAAGETLRKHAERVEEEAQAIERELGGRDVRLSGRVVVTTTDTLVNAFLAPVFQGFVERYPGIELELLIVSAFLDLARREADVAIRPTQAPPENLIGRRLGTIRWGVYGSREYLQERPALEDPMRPEGHRFVGGNELIRHLASSRWLDERVPPEAFALRTNSVVAALGAARAGVGLAVVPHYMARQESGLECVLAIGPEVATDLWLLVHPDLRHSARIRAFMSFAVDAVRQRQDELEGR</sequence>
<dbReference type="Pfam" id="PF03466">
    <property type="entry name" value="LysR_substrate"/>
    <property type="match status" value="1"/>
</dbReference>
<dbReference type="Proteomes" id="UP000217771">
    <property type="component" value="Unassembled WGS sequence"/>
</dbReference>
<keyword evidence="3" id="KW-0238">DNA-binding</keyword>
<accession>A0A2A2ETA3</accession>
<dbReference type="PROSITE" id="PS50931">
    <property type="entry name" value="HTH_LYSR"/>
    <property type="match status" value="1"/>
</dbReference>
<evidence type="ECO:0000259" key="5">
    <source>
        <dbReference type="PROSITE" id="PS50931"/>
    </source>
</evidence>
<dbReference type="Gene3D" id="1.10.10.10">
    <property type="entry name" value="Winged helix-like DNA-binding domain superfamily/Winged helix DNA-binding domain"/>
    <property type="match status" value="1"/>
</dbReference>
<protein>
    <submittedName>
        <fullName evidence="6">LysR family transcriptional regulator</fullName>
    </submittedName>
</protein>
<evidence type="ECO:0000313" key="7">
    <source>
        <dbReference type="Proteomes" id="UP000217771"/>
    </source>
</evidence>
<keyword evidence="2" id="KW-0805">Transcription regulation</keyword>
<evidence type="ECO:0000256" key="3">
    <source>
        <dbReference type="ARBA" id="ARBA00023125"/>
    </source>
</evidence>
<proteinExistence type="inferred from homology"/>
<dbReference type="InterPro" id="IPR036388">
    <property type="entry name" value="WH-like_DNA-bd_sf"/>
</dbReference>
<dbReference type="OrthoDB" id="570111at2"/>
<reference evidence="6 7" key="1">
    <citation type="submission" date="2017-08" db="EMBL/GenBank/DDBJ databases">
        <title>Halomonas alkalisoli sp. nov., isolated from saline alkaline soil.</title>
        <authorList>
            <person name="Wang D."/>
            <person name="Zhang G."/>
        </authorList>
    </citation>
    <scope>NUCLEOTIDE SEQUENCE [LARGE SCALE GENOMIC DNA]</scope>
    <source>
        <strain evidence="6 7">WRN001</strain>
    </source>
</reference>
<feature type="domain" description="HTH lysR-type" evidence="5">
    <location>
        <begin position="13"/>
        <end position="70"/>
    </location>
</feature>
<keyword evidence="4" id="KW-0804">Transcription</keyword>
<dbReference type="Gene3D" id="3.40.190.290">
    <property type="match status" value="1"/>
</dbReference>
<comment type="caution">
    <text evidence="6">The sequence shown here is derived from an EMBL/GenBank/DDBJ whole genome shotgun (WGS) entry which is preliminary data.</text>
</comment>
<dbReference type="SUPFAM" id="SSF46785">
    <property type="entry name" value="Winged helix' DNA-binding domain"/>
    <property type="match status" value="1"/>
</dbReference>
<dbReference type="GO" id="GO:0006351">
    <property type="term" value="P:DNA-templated transcription"/>
    <property type="evidence" value="ECO:0007669"/>
    <property type="project" value="TreeGrafter"/>
</dbReference>
<dbReference type="PANTHER" id="PTHR30537">
    <property type="entry name" value="HTH-TYPE TRANSCRIPTIONAL REGULATOR"/>
    <property type="match status" value="1"/>
</dbReference>
<gene>
    <name evidence="6" type="ORF">CK498_16520</name>
</gene>
<organism evidence="6 7">
    <name type="scientific">Halomonas salipaludis</name>
    <dbReference type="NCBI Taxonomy" id="2032625"/>
    <lineage>
        <taxon>Bacteria</taxon>
        <taxon>Pseudomonadati</taxon>
        <taxon>Pseudomonadota</taxon>
        <taxon>Gammaproteobacteria</taxon>
        <taxon>Oceanospirillales</taxon>
        <taxon>Halomonadaceae</taxon>
        <taxon>Halomonas</taxon>
    </lineage>
</organism>
<dbReference type="SUPFAM" id="SSF53850">
    <property type="entry name" value="Periplasmic binding protein-like II"/>
    <property type="match status" value="1"/>
</dbReference>
<dbReference type="GO" id="GO:0003700">
    <property type="term" value="F:DNA-binding transcription factor activity"/>
    <property type="evidence" value="ECO:0007669"/>
    <property type="project" value="InterPro"/>
</dbReference>
<dbReference type="EMBL" id="NSKB01000006">
    <property type="protein sequence ID" value="PAU75533.1"/>
    <property type="molecule type" value="Genomic_DNA"/>
</dbReference>